<comment type="caution">
    <text evidence="3">The sequence shown here is derived from an EMBL/GenBank/DDBJ whole genome shotgun (WGS) entry which is preliminary data.</text>
</comment>
<accession>A0ABP7F8T2</accession>
<dbReference type="Gene3D" id="3.30.300.30">
    <property type="match status" value="1"/>
</dbReference>
<sequence length="507" mass="54654">MLTALDVDRLSDQFAVEFEDRGVVKGDRVAVYLQNIPYHPLVLLALWKLGAIGVLVNPMYRGSELRRLIDDSGAIGIVAGRRSLAETRAALEDSSVRWVLSASDTAFQTRDDPRVFDGLPPAETSPDGDLEAVAASASRPRLRAIELTGDDTAFLTYTSGTTGPPKGAMNSHRNVLHAIDNFSEWIGLGQKDVVLAIAPMFHITGMVINAGIALLGGATLVLTARYHAEVVADAFKEHGVTFTIGSITAFNAFFALPQVDESYFRSVRLLYSGGAPIAPSTISRFQERFGHYLHNVWGMTETTAGGIAVPAGAVAPVDPRSGSLSIGMAMQNVTVRIIDESGADVPAGEEGELEFSAPQVISGYWGNPEATASTFPDGRLRTGDVAVKDEDGWIFLVDRLKDLINASGFKVWPREVEDALYEHPAVFEAAVVGEPDEYRGETVVAYVSLNPGHLVGPEELIAFTKERLAAYKYPRRVRIVDALPKTVTGKIRRAELRSSSVGGKDAS</sequence>
<organism evidence="3 4">
    <name type="scientific">Leifsonella bigeumensis</name>
    <dbReference type="NCBI Taxonomy" id="433643"/>
    <lineage>
        <taxon>Bacteria</taxon>
        <taxon>Bacillati</taxon>
        <taxon>Actinomycetota</taxon>
        <taxon>Actinomycetes</taxon>
        <taxon>Micrococcales</taxon>
        <taxon>Microbacteriaceae</taxon>
        <taxon>Leifsonella</taxon>
    </lineage>
</organism>
<dbReference type="Gene3D" id="3.40.50.12780">
    <property type="entry name" value="N-terminal domain of ligase-like"/>
    <property type="match status" value="1"/>
</dbReference>
<dbReference type="InterPro" id="IPR042099">
    <property type="entry name" value="ANL_N_sf"/>
</dbReference>
<keyword evidence="4" id="KW-1185">Reference proteome</keyword>
<dbReference type="Pfam" id="PF00501">
    <property type="entry name" value="AMP-binding"/>
    <property type="match status" value="1"/>
</dbReference>
<reference evidence="4" key="1">
    <citation type="journal article" date="2019" name="Int. J. Syst. Evol. Microbiol.">
        <title>The Global Catalogue of Microorganisms (GCM) 10K type strain sequencing project: providing services to taxonomists for standard genome sequencing and annotation.</title>
        <authorList>
            <consortium name="The Broad Institute Genomics Platform"/>
            <consortium name="The Broad Institute Genome Sequencing Center for Infectious Disease"/>
            <person name="Wu L."/>
            <person name="Ma J."/>
        </authorList>
    </citation>
    <scope>NUCLEOTIDE SEQUENCE [LARGE SCALE GENOMIC DNA]</scope>
    <source>
        <strain evidence="4">JCM 16949</strain>
    </source>
</reference>
<dbReference type="InterPro" id="IPR050237">
    <property type="entry name" value="ATP-dep_AMP-bd_enzyme"/>
</dbReference>
<proteinExistence type="predicted"/>
<evidence type="ECO:0000259" key="2">
    <source>
        <dbReference type="Pfam" id="PF13193"/>
    </source>
</evidence>
<evidence type="ECO:0000313" key="3">
    <source>
        <dbReference type="EMBL" id="GAA3733740.1"/>
    </source>
</evidence>
<dbReference type="Proteomes" id="UP001501004">
    <property type="component" value="Unassembled WGS sequence"/>
</dbReference>
<evidence type="ECO:0008006" key="5">
    <source>
        <dbReference type="Google" id="ProtNLM"/>
    </source>
</evidence>
<evidence type="ECO:0000313" key="4">
    <source>
        <dbReference type="Proteomes" id="UP001501004"/>
    </source>
</evidence>
<name>A0ABP7F8T2_9MICO</name>
<dbReference type="PROSITE" id="PS00455">
    <property type="entry name" value="AMP_BINDING"/>
    <property type="match status" value="1"/>
</dbReference>
<dbReference type="InterPro" id="IPR025110">
    <property type="entry name" value="AMP-bd_C"/>
</dbReference>
<evidence type="ECO:0000259" key="1">
    <source>
        <dbReference type="Pfam" id="PF00501"/>
    </source>
</evidence>
<dbReference type="InterPro" id="IPR000873">
    <property type="entry name" value="AMP-dep_synth/lig_dom"/>
</dbReference>
<dbReference type="EMBL" id="BAABAE010000002">
    <property type="protein sequence ID" value="GAA3733740.1"/>
    <property type="molecule type" value="Genomic_DNA"/>
</dbReference>
<gene>
    <name evidence="3" type="ORF">GCM10022239_07430</name>
</gene>
<dbReference type="Pfam" id="PF13193">
    <property type="entry name" value="AMP-binding_C"/>
    <property type="match status" value="1"/>
</dbReference>
<dbReference type="PANTHER" id="PTHR43767:SF1">
    <property type="entry name" value="NONRIBOSOMAL PEPTIDE SYNTHASE PES1 (EUROFUNG)-RELATED"/>
    <property type="match status" value="1"/>
</dbReference>
<feature type="domain" description="AMP-dependent synthetase/ligase" evidence="1">
    <location>
        <begin position="3"/>
        <end position="365"/>
    </location>
</feature>
<dbReference type="PANTHER" id="PTHR43767">
    <property type="entry name" value="LONG-CHAIN-FATTY-ACID--COA LIGASE"/>
    <property type="match status" value="1"/>
</dbReference>
<dbReference type="InterPro" id="IPR020845">
    <property type="entry name" value="AMP-binding_CS"/>
</dbReference>
<protein>
    <recommendedName>
        <fullName evidence="5">Acyl-CoA synthetase</fullName>
    </recommendedName>
</protein>
<dbReference type="SUPFAM" id="SSF56801">
    <property type="entry name" value="Acetyl-CoA synthetase-like"/>
    <property type="match status" value="1"/>
</dbReference>
<feature type="domain" description="AMP-binding enzyme C-terminal" evidence="2">
    <location>
        <begin position="415"/>
        <end position="490"/>
    </location>
</feature>
<dbReference type="InterPro" id="IPR045851">
    <property type="entry name" value="AMP-bd_C_sf"/>
</dbReference>